<dbReference type="Proteomes" id="UP000176294">
    <property type="component" value="Unassembled WGS sequence"/>
</dbReference>
<dbReference type="OrthoDB" id="885222at2"/>
<protein>
    <recommendedName>
        <fullName evidence="3">STAS domain-containing protein</fullName>
    </recommendedName>
</protein>
<gene>
    <name evidence="1" type="ORF">BEN47_17815</name>
</gene>
<keyword evidence="2" id="KW-1185">Reference proteome</keyword>
<evidence type="ECO:0008006" key="3">
    <source>
        <dbReference type="Google" id="ProtNLM"/>
    </source>
</evidence>
<organism evidence="1 2">
    <name type="scientific">Hymenobacter lapidarius</name>
    <dbReference type="NCBI Taxonomy" id="1908237"/>
    <lineage>
        <taxon>Bacteria</taxon>
        <taxon>Pseudomonadati</taxon>
        <taxon>Bacteroidota</taxon>
        <taxon>Cytophagia</taxon>
        <taxon>Cytophagales</taxon>
        <taxon>Hymenobacteraceae</taxon>
        <taxon>Hymenobacter</taxon>
    </lineage>
</organism>
<accession>A0A1G1SWZ7</accession>
<name>A0A1G1SWZ7_9BACT</name>
<sequence>MTTVFHELLPESYLLLLTPGRPSGPEFALDFSLKCACRSGKTAVWVDCELLLALSPEAARILCDYYHKLQEEHKQLVVVHASDEVKQELLNWHLDPDLCFAPTLIDAAWQSGQRLVA</sequence>
<dbReference type="EMBL" id="MDZB01000135">
    <property type="protein sequence ID" value="OGX83138.1"/>
    <property type="molecule type" value="Genomic_DNA"/>
</dbReference>
<proteinExistence type="predicted"/>
<comment type="caution">
    <text evidence="1">The sequence shown here is derived from an EMBL/GenBank/DDBJ whole genome shotgun (WGS) entry which is preliminary data.</text>
</comment>
<evidence type="ECO:0000313" key="2">
    <source>
        <dbReference type="Proteomes" id="UP000176294"/>
    </source>
</evidence>
<reference evidence="1 2" key="1">
    <citation type="submission" date="2016-08" db="EMBL/GenBank/DDBJ databases">
        <title>Hymenobacter coccineus sp. nov., Hymenobacter lapidarius sp. nov. and Hymenobacter glacialis sp. nov., isolated from Antarctic soil.</title>
        <authorList>
            <person name="Sedlacek I."/>
            <person name="Kralova S."/>
            <person name="Kyrova K."/>
            <person name="Maslanova I."/>
            <person name="Stankova E."/>
            <person name="Vrbovska V."/>
            <person name="Nemec M."/>
            <person name="Bartak M."/>
            <person name="Svec P."/>
            <person name="Busse H.-J."/>
            <person name="Pantucek R."/>
        </authorList>
    </citation>
    <scope>NUCLEOTIDE SEQUENCE [LARGE SCALE GENOMIC DNA]</scope>
    <source>
        <strain evidence="1 2">CCM 8643</strain>
    </source>
</reference>
<evidence type="ECO:0000313" key="1">
    <source>
        <dbReference type="EMBL" id="OGX83138.1"/>
    </source>
</evidence>
<dbReference type="STRING" id="1908237.BEN47_17815"/>
<dbReference type="AlphaFoldDB" id="A0A1G1SWZ7"/>
<dbReference type="RefSeq" id="WP_070729578.1">
    <property type="nucleotide sequence ID" value="NZ_MDZB01000135.1"/>
</dbReference>